<comment type="caution">
    <text evidence="1">The sequence shown here is derived from an EMBL/GenBank/DDBJ whole genome shotgun (WGS) entry which is preliminary data.</text>
</comment>
<evidence type="ECO:0000313" key="2">
    <source>
        <dbReference type="Proteomes" id="UP000241167"/>
    </source>
</evidence>
<proteinExistence type="predicted"/>
<protein>
    <submittedName>
        <fullName evidence="1">Uncharacterized protein</fullName>
    </submittedName>
</protein>
<accession>A0A2P7QVQ9</accession>
<dbReference type="EMBL" id="PXYI01000002">
    <property type="protein sequence ID" value="PSJ42046.1"/>
    <property type="molecule type" value="Genomic_DNA"/>
</dbReference>
<gene>
    <name evidence="1" type="ORF">C7I55_07300</name>
</gene>
<dbReference type="Proteomes" id="UP000241167">
    <property type="component" value="Unassembled WGS sequence"/>
</dbReference>
<name>A0A2P7QVQ9_9SPHN</name>
<keyword evidence="2" id="KW-1185">Reference proteome</keyword>
<organism evidence="1 2">
    <name type="scientific">Allosphingosinicella deserti</name>
    <dbReference type="NCBI Taxonomy" id="2116704"/>
    <lineage>
        <taxon>Bacteria</taxon>
        <taxon>Pseudomonadati</taxon>
        <taxon>Pseudomonadota</taxon>
        <taxon>Alphaproteobacteria</taxon>
        <taxon>Sphingomonadales</taxon>
        <taxon>Sphingomonadaceae</taxon>
        <taxon>Allosphingosinicella</taxon>
    </lineage>
</organism>
<evidence type="ECO:0000313" key="1">
    <source>
        <dbReference type="EMBL" id="PSJ42046.1"/>
    </source>
</evidence>
<reference evidence="1 2" key="1">
    <citation type="submission" date="2018-03" db="EMBL/GenBank/DDBJ databases">
        <title>The draft genome of Sphingosinicella sp. GL-C-18.</title>
        <authorList>
            <person name="Liu L."/>
            <person name="Li L."/>
            <person name="Liang L."/>
            <person name="Zhang X."/>
            <person name="Wang T."/>
        </authorList>
    </citation>
    <scope>NUCLEOTIDE SEQUENCE [LARGE SCALE GENOMIC DNA]</scope>
    <source>
        <strain evidence="1 2">GL-C-18</strain>
    </source>
</reference>
<dbReference type="AlphaFoldDB" id="A0A2P7QVQ9"/>
<sequence>MPVRVGGPGAFDRASCSNGADHTIRIDRKADSFALKFHIRALEGLCYAPQSIMFNGHLSLDGFDGVDRWVLEPADPTQVEGLDDILSAGRVKIGSGNMVLSVPRDAVVKRTFHVQFVAFSCGAGRVSNGVGKVHIGSVAADLPLSEIARQGRETSDRSEGEGLMVPR</sequence>